<dbReference type="Pfam" id="PF20789">
    <property type="entry name" value="4HBT_3C"/>
    <property type="match status" value="1"/>
</dbReference>
<organism evidence="5 6">
    <name type="scientific">Sporothrix bragantina</name>
    <dbReference type="NCBI Taxonomy" id="671064"/>
    <lineage>
        <taxon>Eukaryota</taxon>
        <taxon>Fungi</taxon>
        <taxon>Dikarya</taxon>
        <taxon>Ascomycota</taxon>
        <taxon>Pezizomycotina</taxon>
        <taxon>Sordariomycetes</taxon>
        <taxon>Sordariomycetidae</taxon>
        <taxon>Ophiostomatales</taxon>
        <taxon>Ophiostomataceae</taxon>
        <taxon>Sporothrix</taxon>
    </lineage>
</organism>
<gene>
    <name evidence="5" type="ORF">SBRCBS47491_003519</name>
</gene>
<evidence type="ECO:0000313" key="6">
    <source>
        <dbReference type="Proteomes" id="UP001642406"/>
    </source>
</evidence>
<accession>A0ABP0BFV1</accession>
<dbReference type="Pfam" id="PF13622">
    <property type="entry name" value="4HBT_3"/>
    <property type="match status" value="1"/>
</dbReference>
<protein>
    <recommendedName>
        <fullName evidence="7">Acyl-CoA thioesterase II</fullName>
    </recommendedName>
</protein>
<name>A0ABP0BFV1_9PEZI</name>
<dbReference type="PANTHER" id="PTHR11066">
    <property type="entry name" value="ACYL-COA THIOESTERASE"/>
    <property type="match status" value="1"/>
</dbReference>
<dbReference type="InterPro" id="IPR049449">
    <property type="entry name" value="TesB_ACOT8-like_N"/>
</dbReference>
<dbReference type="Gene3D" id="2.40.160.210">
    <property type="entry name" value="Acyl-CoA thioesterase, double hotdog domain"/>
    <property type="match status" value="1"/>
</dbReference>
<feature type="domain" description="Acyl-CoA thioesterase-like C-terminal" evidence="4">
    <location>
        <begin position="209"/>
        <end position="322"/>
    </location>
</feature>
<dbReference type="EMBL" id="CAWUHC010000023">
    <property type="protein sequence ID" value="CAK7218464.1"/>
    <property type="molecule type" value="Genomic_DNA"/>
</dbReference>
<dbReference type="InterPro" id="IPR042171">
    <property type="entry name" value="Acyl-CoA_hotdog"/>
</dbReference>
<dbReference type="InterPro" id="IPR049450">
    <property type="entry name" value="ACOT8-like_C"/>
</dbReference>
<dbReference type="InterPro" id="IPR029069">
    <property type="entry name" value="HotDog_dom_sf"/>
</dbReference>
<feature type="domain" description="Acyl-CoA thioesterase-like N-terminal HotDog" evidence="3">
    <location>
        <begin position="36"/>
        <end position="122"/>
    </location>
</feature>
<evidence type="ECO:0008006" key="7">
    <source>
        <dbReference type="Google" id="ProtNLM"/>
    </source>
</evidence>
<dbReference type="Proteomes" id="UP001642406">
    <property type="component" value="Unassembled WGS sequence"/>
</dbReference>
<sequence>MEFPKQDFAPTLAEQLSVKPVGTDGSLFESVHCPIRMGNAAPIAYGGSTLGVAVAAAAHTVPSTHKLYSVLGHYLGPAGITAHVRIKVDRTRDTKSFATRRVQVIQEQNGKERTCLDLLIDFHVVEDAYYQYDEPPEQPLDAARPEDCLSWEEQIADHVAKKNINRGIAALAENAFAPNNHFFENRGVPQSVSAQNLLGLAKKVKTTQDGLPITAKWSSVWSRLRSHKPESDGAQWASLAFIMDAALSFLPLTHDQRFLDDAGACSSLDIALRVFQPEVDLRKWHLRQAKTKTAAAGRTYSENILWDDQGRMVASMTQQSIMRAPHRPGPKM</sequence>
<comment type="caution">
    <text evidence="5">The sequence shown here is derived from an EMBL/GenBank/DDBJ whole genome shotgun (WGS) entry which is preliminary data.</text>
</comment>
<evidence type="ECO:0000256" key="2">
    <source>
        <dbReference type="ARBA" id="ARBA00022801"/>
    </source>
</evidence>
<evidence type="ECO:0000313" key="5">
    <source>
        <dbReference type="EMBL" id="CAK7218464.1"/>
    </source>
</evidence>
<dbReference type="PANTHER" id="PTHR11066:SF35">
    <property type="entry name" value="ACYL-COA THIOESTERASE II"/>
    <property type="match status" value="1"/>
</dbReference>
<keyword evidence="6" id="KW-1185">Reference proteome</keyword>
<reference evidence="5 6" key="1">
    <citation type="submission" date="2024-01" db="EMBL/GenBank/DDBJ databases">
        <authorList>
            <person name="Allen C."/>
            <person name="Tagirdzhanova G."/>
        </authorList>
    </citation>
    <scope>NUCLEOTIDE SEQUENCE [LARGE SCALE GENOMIC DNA]</scope>
</reference>
<keyword evidence="2" id="KW-0378">Hydrolase</keyword>
<evidence type="ECO:0000256" key="1">
    <source>
        <dbReference type="ARBA" id="ARBA00006538"/>
    </source>
</evidence>
<dbReference type="SUPFAM" id="SSF54637">
    <property type="entry name" value="Thioesterase/thiol ester dehydrase-isomerase"/>
    <property type="match status" value="2"/>
</dbReference>
<dbReference type="CDD" id="cd03445">
    <property type="entry name" value="Thioesterase_II_repeat2"/>
    <property type="match status" value="1"/>
</dbReference>
<comment type="similarity">
    <text evidence="1">Belongs to the C/M/P thioester hydrolase family.</text>
</comment>
<evidence type="ECO:0000259" key="3">
    <source>
        <dbReference type="Pfam" id="PF13622"/>
    </source>
</evidence>
<evidence type="ECO:0000259" key="4">
    <source>
        <dbReference type="Pfam" id="PF20789"/>
    </source>
</evidence>
<dbReference type="CDD" id="cd03444">
    <property type="entry name" value="Thioesterase_II_repeat1"/>
    <property type="match status" value="1"/>
</dbReference>
<proteinExistence type="inferred from homology"/>
<dbReference type="InterPro" id="IPR003703">
    <property type="entry name" value="Acyl_CoA_thio"/>
</dbReference>